<dbReference type="InterPro" id="IPR019734">
    <property type="entry name" value="TPR_rpt"/>
</dbReference>
<keyword evidence="2 3" id="KW-0802">TPR repeat</keyword>
<dbReference type="PANTHER" id="PTHR12558">
    <property type="entry name" value="CELL DIVISION CYCLE 16,23,27"/>
    <property type="match status" value="1"/>
</dbReference>
<dbReference type="GeneID" id="9039600"/>
<keyword evidence="4" id="KW-0131">Cell cycle</keyword>
<dbReference type="InterPro" id="IPR011990">
    <property type="entry name" value="TPR-like_helical_dom_sf"/>
</dbReference>
<sequence>MQEGVVADAISALREATELDPTSMAAWCALGRVYEAQGHMNYAAYYYRKAVELRPESLIGWRSLGNCCLNMCFDDEAATCYEAAWKIFRKSSRMDPEVYQEVLPKLARLYQMRGDDDKVAEVYAEVLLRRFVQDETRTEDLGKATSFLVQYYSAR</sequence>
<dbReference type="AlphaFoldDB" id="C5K849"/>
<dbReference type="Pfam" id="PF07719">
    <property type="entry name" value="TPR_2"/>
    <property type="match status" value="1"/>
</dbReference>
<dbReference type="OrthoDB" id="10262026at2759"/>
<dbReference type="GO" id="GO:0031145">
    <property type="term" value="P:anaphase-promoting complex-dependent catabolic process"/>
    <property type="evidence" value="ECO:0007669"/>
    <property type="project" value="TreeGrafter"/>
</dbReference>
<evidence type="ECO:0000256" key="1">
    <source>
        <dbReference type="ARBA" id="ARBA00022737"/>
    </source>
</evidence>
<reference evidence="4 5" key="1">
    <citation type="submission" date="2008-07" db="EMBL/GenBank/DDBJ databases">
        <authorList>
            <person name="El-Sayed N."/>
            <person name="Caler E."/>
            <person name="Inman J."/>
            <person name="Amedeo P."/>
            <person name="Hass B."/>
            <person name="Wortman J."/>
        </authorList>
    </citation>
    <scope>NUCLEOTIDE SEQUENCE [LARGE SCALE GENOMIC DNA]</scope>
    <source>
        <strain evidence="5">ATCC 50983 / TXsc</strain>
    </source>
</reference>
<dbReference type="Gene3D" id="1.25.40.10">
    <property type="entry name" value="Tetratricopeptide repeat domain"/>
    <property type="match status" value="1"/>
</dbReference>
<dbReference type="GO" id="GO:0005680">
    <property type="term" value="C:anaphase-promoting complex"/>
    <property type="evidence" value="ECO:0007669"/>
    <property type="project" value="TreeGrafter"/>
</dbReference>
<keyword evidence="4" id="KW-0132">Cell division</keyword>
<feature type="non-terminal residue" evidence="4">
    <location>
        <position position="155"/>
    </location>
</feature>
<dbReference type="SMART" id="SM00028">
    <property type="entry name" value="TPR"/>
    <property type="match status" value="2"/>
</dbReference>
<dbReference type="SUPFAM" id="SSF48452">
    <property type="entry name" value="TPR-like"/>
    <property type="match status" value="1"/>
</dbReference>
<evidence type="ECO:0000313" key="4">
    <source>
        <dbReference type="EMBL" id="EER19344.1"/>
    </source>
</evidence>
<protein>
    <submittedName>
        <fullName evidence="4">Cell division cycle, putative</fullName>
    </submittedName>
</protein>
<evidence type="ECO:0000256" key="3">
    <source>
        <dbReference type="PROSITE-ProRule" id="PRU00339"/>
    </source>
</evidence>
<keyword evidence="5" id="KW-1185">Reference proteome</keyword>
<dbReference type="GO" id="GO:0051301">
    <property type="term" value="P:cell division"/>
    <property type="evidence" value="ECO:0007669"/>
    <property type="project" value="UniProtKB-KW"/>
</dbReference>
<dbReference type="GO" id="GO:0016567">
    <property type="term" value="P:protein ubiquitination"/>
    <property type="evidence" value="ECO:0007669"/>
    <property type="project" value="TreeGrafter"/>
</dbReference>
<evidence type="ECO:0000256" key="2">
    <source>
        <dbReference type="ARBA" id="ARBA00022803"/>
    </source>
</evidence>
<dbReference type="PANTHER" id="PTHR12558:SF10">
    <property type="entry name" value="CELL DIVISION CYCLE PROTEIN 23 HOMOLOG"/>
    <property type="match status" value="1"/>
</dbReference>
<dbReference type="RefSeq" id="XP_002787548.1">
    <property type="nucleotide sequence ID" value="XM_002787502.1"/>
</dbReference>
<proteinExistence type="predicted"/>
<dbReference type="GO" id="GO:0045842">
    <property type="term" value="P:positive regulation of mitotic metaphase/anaphase transition"/>
    <property type="evidence" value="ECO:0007669"/>
    <property type="project" value="TreeGrafter"/>
</dbReference>
<organism evidence="5">
    <name type="scientific">Perkinsus marinus (strain ATCC 50983 / TXsc)</name>
    <dbReference type="NCBI Taxonomy" id="423536"/>
    <lineage>
        <taxon>Eukaryota</taxon>
        <taxon>Sar</taxon>
        <taxon>Alveolata</taxon>
        <taxon>Perkinsozoa</taxon>
        <taxon>Perkinsea</taxon>
        <taxon>Perkinsida</taxon>
        <taxon>Perkinsidae</taxon>
        <taxon>Perkinsus</taxon>
    </lineage>
</organism>
<dbReference type="InterPro" id="IPR013105">
    <property type="entry name" value="TPR_2"/>
</dbReference>
<gene>
    <name evidence="4" type="ORF">Pmar_PMAR007246</name>
</gene>
<evidence type="ECO:0000313" key="5">
    <source>
        <dbReference type="Proteomes" id="UP000007800"/>
    </source>
</evidence>
<name>C5K849_PERM5</name>
<accession>C5K849</accession>
<dbReference type="InParanoid" id="C5K849"/>
<dbReference type="EMBL" id="GG671096">
    <property type="protein sequence ID" value="EER19344.1"/>
    <property type="molecule type" value="Genomic_DNA"/>
</dbReference>
<dbReference type="Proteomes" id="UP000007800">
    <property type="component" value="Unassembled WGS sequence"/>
</dbReference>
<dbReference type="PROSITE" id="PS50005">
    <property type="entry name" value="TPR"/>
    <property type="match status" value="1"/>
</dbReference>
<feature type="repeat" description="TPR" evidence="3">
    <location>
        <begin position="24"/>
        <end position="57"/>
    </location>
</feature>
<keyword evidence="1" id="KW-0677">Repeat</keyword>